<feature type="compositionally biased region" description="Basic and acidic residues" evidence="5">
    <location>
        <begin position="170"/>
        <end position="179"/>
    </location>
</feature>
<accession>A0ABM0JJY6</accession>
<name>A0ABM0JJY6_APLCA</name>
<keyword evidence="3" id="KW-0862">Zinc</keyword>
<evidence type="ECO:0000259" key="6">
    <source>
        <dbReference type="PROSITE" id="PS50865"/>
    </source>
</evidence>
<feature type="domain" description="MYND-type" evidence="6">
    <location>
        <begin position="15"/>
        <end position="54"/>
    </location>
</feature>
<keyword evidence="7" id="KW-1185">Reference proteome</keyword>
<dbReference type="InterPro" id="IPR002893">
    <property type="entry name" value="Znf_MYND"/>
</dbReference>
<evidence type="ECO:0000256" key="1">
    <source>
        <dbReference type="ARBA" id="ARBA00022723"/>
    </source>
</evidence>
<evidence type="ECO:0000313" key="8">
    <source>
        <dbReference type="RefSeq" id="XP_005095427.1"/>
    </source>
</evidence>
<proteinExistence type="predicted"/>
<dbReference type="GeneID" id="101859002"/>
<dbReference type="SUPFAM" id="SSF144232">
    <property type="entry name" value="HIT/MYND zinc finger-like"/>
    <property type="match status" value="2"/>
</dbReference>
<keyword evidence="2 4" id="KW-0863">Zinc-finger</keyword>
<evidence type="ECO:0000256" key="3">
    <source>
        <dbReference type="ARBA" id="ARBA00022833"/>
    </source>
</evidence>
<dbReference type="PROSITE" id="PS50865">
    <property type="entry name" value="ZF_MYND_2"/>
    <property type="match status" value="2"/>
</dbReference>
<feature type="compositionally biased region" description="Low complexity" evidence="5">
    <location>
        <begin position="190"/>
        <end position="202"/>
    </location>
</feature>
<feature type="compositionally biased region" description="Basic and acidic residues" evidence="5">
    <location>
        <begin position="301"/>
        <end position="315"/>
    </location>
</feature>
<dbReference type="PROSITE" id="PS01360">
    <property type="entry name" value="ZF_MYND_1"/>
    <property type="match status" value="2"/>
</dbReference>
<keyword evidence="1" id="KW-0479">Metal-binding</keyword>
<dbReference type="Gene3D" id="6.10.140.2220">
    <property type="match status" value="2"/>
</dbReference>
<feature type="region of interest" description="Disordered" evidence="5">
    <location>
        <begin position="159"/>
        <end position="315"/>
    </location>
</feature>
<evidence type="ECO:0000256" key="4">
    <source>
        <dbReference type="PROSITE-ProRule" id="PRU00134"/>
    </source>
</evidence>
<evidence type="ECO:0000256" key="5">
    <source>
        <dbReference type="SAM" id="MobiDB-lite"/>
    </source>
</evidence>
<reference evidence="8" key="1">
    <citation type="submission" date="2025-08" db="UniProtKB">
        <authorList>
            <consortium name="RefSeq"/>
        </authorList>
    </citation>
    <scope>IDENTIFICATION</scope>
</reference>
<dbReference type="RefSeq" id="XP_005095427.1">
    <property type="nucleotide sequence ID" value="XM_005095370.3"/>
</dbReference>
<evidence type="ECO:0000313" key="7">
    <source>
        <dbReference type="Proteomes" id="UP000694888"/>
    </source>
</evidence>
<gene>
    <name evidence="8" type="primary">LOC101859002</name>
</gene>
<feature type="domain" description="MYND-type" evidence="6">
    <location>
        <begin position="325"/>
        <end position="363"/>
    </location>
</feature>
<feature type="compositionally biased region" description="Basic and acidic residues" evidence="5">
    <location>
        <begin position="222"/>
        <end position="293"/>
    </location>
</feature>
<sequence>MEPEEAGKLMEEGRCVHCKKRSFHTFLTCSLCKEYQYCSIECLESDRKEHKTVCDVIGIKKGLRVCFDSDITRTIEELRSRSRLLDDDGVEVSRQVTKTLDQSGNADEEENTRMHHHAAAREGRNRRGNPTSLVNDVKLGHGRFGGRIRVNESFQRGKKFGDGWWSPRVSPEKSKRAEGSHFQVSQTPPSAFQKSQSASAFAGSRDGKPDVRPKTSVGARGDQQRLKKESTTKGDKTSKYNYRSSKDEKDSNSDEDSKGHGEPDKTLRISQSHKERSSDKTRSDQLEEVEKGQGNEIVSSDSEKASKAKEQASSQKTKDKKSDVCACCKKSSGSLLTCSRCGEVKYCNKTCQKLHFKDHKEGCKRAKSFRDALHKLSLSGFLRRMDIYSLNKTFAYNQSNMFLELVGDVPIPLLLEVVGPYFHPFRHGAVVQDGDGVKSFVLFYTSTNIYFHMGVTLFANFPIPVPLSKCLAPGNFILLLEPFPHHFLDGTVGFRIDDMDSVHFLFMN</sequence>
<dbReference type="Proteomes" id="UP000694888">
    <property type="component" value="Unplaced"/>
</dbReference>
<dbReference type="Pfam" id="PF01753">
    <property type="entry name" value="zf-MYND"/>
    <property type="match status" value="2"/>
</dbReference>
<evidence type="ECO:0000256" key="2">
    <source>
        <dbReference type="ARBA" id="ARBA00022771"/>
    </source>
</evidence>
<protein>
    <submittedName>
        <fullName evidence="8">Uncharacterized protein LOC101859002</fullName>
    </submittedName>
</protein>
<feature type="region of interest" description="Disordered" evidence="5">
    <location>
        <begin position="98"/>
        <end position="139"/>
    </location>
</feature>
<organism evidence="7 8">
    <name type="scientific">Aplysia californica</name>
    <name type="common">California sea hare</name>
    <dbReference type="NCBI Taxonomy" id="6500"/>
    <lineage>
        <taxon>Eukaryota</taxon>
        <taxon>Metazoa</taxon>
        <taxon>Spiralia</taxon>
        <taxon>Lophotrochozoa</taxon>
        <taxon>Mollusca</taxon>
        <taxon>Gastropoda</taxon>
        <taxon>Heterobranchia</taxon>
        <taxon>Euthyneura</taxon>
        <taxon>Tectipleura</taxon>
        <taxon>Aplysiida</taxon>
        <taxon>Aplysioidea</taxon>
        <taxon>Aplysiidae</taxon>
        <taxon>Aplysia</taxon>
    </lineage>
</organism>